<dbReference type="Proteomes" id="UP001300871">
    <property type="component" value="Unassembled WGS sequence"/>
</dbReference>
<comment type="caution">
    <text evidence="1">The sequence shown here is derived from an EMBL/GenBank/DDBJ whole genome shotgun (WGS) entry which is preliminary data.</text>
</comment>
<sequence>MKQVFNENSPSGHYTPGMISNGVLYISGQTSADPATGLPAVGGIEAETKMALAKMESVLKAAGCEKEDVVMCRIYVSSMDYWGDVNKVYSEFFGEHKPARIVLPVGRLNKGCLLELEATAEVHE</sequence>
<dbReference type="GO" id="GO:0005829">
    <property type="term" value="C:cytosol"/>
    <property type="evidence" value="ECO:0007669"/>
    <property type="project" value="TreeGrafter"/>
</dbReference>
<accession>A0AAW5F7D4</accession>
<dbReference type="SUPFAM" id="SSF55298">
    <property type="entry name" value="YjgF-like"/>
    <property type="match status" value="1"/>
</dbReference>
<name>A0AAW5F7D4_CLOSY</name>
<dbReference type="GeneID" id="57969307"/>
<dbReference type="Proteomes" id="UP001203136">
    <property type="component" value="Unassembled WGS sequence"/>
</dbReference>
<evidence type="ECO:0000313" key="1">
    <source>
        <dbReference type="EMBL" id="MCK0087736.1"/>
    </source>
</evidence>
<reference evidence="1" key="1">
    <citation type="journal article" date="2022" name="Cell Host Microbe">
        <title>Colonization of the live biotherapeutic product VE303 and modulation of the microbiota and metabolites in healthy volunteers.</title>
        <authorList>
            <person name="Dsouza M."/>
            <person name="Menon R."/>
            <person name="Crossette E."/>
            <person name="Bhattarai S.K."/>
            <person name="Schneider J."/>
            <person name="Kim Y.G."/>
            <person name="Reddy S."/>
            <person name="Caballero S."/>
            <person name="Felix C."/>
            <person name="Cornacchione L."/>
            <person name="Hendrickson J."/>
            <person name="Watson A.R."/>
            <person name="Minot S.S."/>
            <person name="Greenfield N."/>
            <person name="Schopf L."/>
            <person name="Szabady R."/>
            <person name="Patarroyo J."/>
            <person name="Smith W."/>
            <person name="Harrison P."/>
            <person name="Kuijper E.J."/>
            <person name="Kelly C.P."/>
            <person name="Olle B."/>
            <person name="Bobilev D."/>
            <person name="Silber J.L."/>
            <person name="Bucci V."/>
            <person name="Roberts B."/>
            <person name="Faith J."/>
            <person name="Norman J.M."/>
        </authorList>
    </citation>
    <scope>NUCLEOTIDE SEQUENCE</scope>
    <source>
        <strain evidence="1">VE303-04</strain>
    </source>
</reference>
<dbReference type="PANTHER" id="PTHR11803:SF39">
    <property type="entry name" value="2-IMINOBUTANOATE_2-IMINOPROPANOATE DEAMINASE"/>
    <property type="match status" value="1"/>
</dbReference>
<organism evidence="1 3">
    <name type="scientific">Clostridium symbiosum</name>
    <name type="common">Bacteroides symbiosus</name>
    <dbReference type="NCBI Taxonomy" id="1512"/>
    <lineage>
        <taxon>Bacteria</taxon>
        <taxon>Bacillati</taxon>
        <taxon>Bacillota</taxon>
        <taxon>Clostridia</taxon>
        <taxon>Lachnospirales</taxon>
        <taxon>Lachnospiraceae</taxon>
        <taxon>Otoolea</taxon>
    </lineage>
</organism>
<dbReference type="PANTHER" id="PTHR11803">
    <property type="entry name" value="2-IMINOBUTANOATE/2-IMINOPROPANOATE DEAMINASE RIDA"/>
    <property type="match status" value="1"/>
</dbReference>
<dbReference type="InterPro" id="IPR006175">
    <property type="entry name" value="YjgF/YER057c/UK114"/>
</dbReference>
<dbReference type="Gene3D" id="3.30.1330.40">
    <property type="entry name" value="RutC-like"/>
    <property type="match status" value="1"/>
</dbReference>
<dbReference type="Pfam" id="PF01042">
    <property type="entry name" value="Ribonuc_L-PSP"/>
    <property type="match status" value="1"/>
</dbReference>
<gene>
    <name evidence="1" type="ORF">K5I21_18005</name>
    <name evidence="2" type="ORF">PM006_01580</name>
</gene>
<dbReference type="InterPro" id="IPR035959">
    <property type="entry name" value="RutC-like_sf"/>
</dbReference>
<dbReference type="CDD" id="cd00448">
    <property type="entry name" value="YjgF_YER057c_UK114_family"/>
    <property type="match status" value="1"/>
</dbReference>
<proteinExistence type="predicted"/>
<evidence type="ECO:0000313" key="3">
    <source>
        <dbReference type="Proteomes" id="UP001203136"/>
    </source>
</evidence>
<protein>
    <submittedName>
        <fullName evidence="1">RidA family protein</fullName>
    </submittedName>
</protein>
<dbReference type="AlphaFoldDB" id="A0AAW5F7D4"/>
<reference evidence="2" key="2">
    <citation type="submission" date="2023-01" db="EMBL/GenBank/DDBJ databases">
        <title>Human gut microbiome strain richness.</title>
        <authorList>
            <person name="Chen-Liaw A."/>
        </authorList>
    </citation>
    <scope>NUCLEOTIDE SEQUENCE</scope>
    <source>
        <strain evidence="2">B1_m1001713B170214d0_201011</strain>
    </source>
</reference>
<dbReference type="RefSeq" id="WP_003505173.1">
    <property type="nucleotide sequence ID" value="NZ_CABKPP010000008.1"/>
</dbReference>
<dbReference type="EMBL" id="JAINVB010000001">
    <property type="protein sequence ID" value="MCK0087736.1"/>
    <property type="molecule type" value="Genomic_DNA"/>
</dbReference>
<dbReference type="GO" id="GO:0019239">
    <property type="term" value="F:deaminase activity"/>
    <property type="evidence" value="ECO:0007669"/>
    <property type="project" value="TreeGrafter"/>
</dbReference>
<evidence type="ECO:0000313" key="2">
    <source>
        <dbReference type="EMBL" id="MDB1998899.1"/>
    </source>
</evidence>
<dbReference type="EMBL" id="JAQLGM010000002">
    <property type="protein sequence ID" value="MDB1998899.1"/>
    <property type="molecule type" value="Genomic_DNA"/>
</dbReference>